<accession>A0AAD6AEX9</accession>
<evidence type="ECO:0000313" key="10">
    <source>
        <dbReference type="Proteomes" id="UP001219934"/>
    </source>
</evidence>
<comment type="subcellular location">
    <subcellularLocation>
        <location evidence="1">Cytoplasm</location>
    </subcellularLocation>
</comment>
<evidence type="ECO:0000256" key="1">
    <source>
        <dbReference type="ARBA" id="ARBA00004496"/>
    </source>
</evidence>
<dbReference type="PROSITE" id="PS50837">
    <property type="entry name" value="NACHT"/>
    <property type="match status" value="1"/>
</dbReference>
<dbReference type="InterPro" id="IPR011029">
    <property type="entry name" value="DEATH-like_dom_sf"/>
</dbReference>
<gene>
    <name evidence="9" type="ORF">JOQ06_004096</name>
</gene>
<dbReference type="Pfam" id="PF14484">
    <property type="entry name" value="FISNA"/>
    <property type="match status" value="1"/>
</dbReference>
<keyword evidence="4" id="KW-0677">Repeat</keyword>
<evidence type="ECO:0000259" key="8">
    <source>
        <dbReference type="PROSITE" id="PS50837"/>
    </source>
</evidence>
<organism evidence="9 10">
    <name type="scientific">Pogonophryne albipinna</name>
    <dbReference type="NCBI Taxonomy" id="1090488"/>
    <lineage>
        <taxon>Eukaryota</taxon>
        <taxon>Metazoa</taxon>
        <taxon>Chordata</taxon>
        <taxon>Craniata</taxon>
        <taxon>Vertebrata</taxon>
        <taxon>Euteleostomi</taxon>
        <taxon>Actinopterygii</taxon>
        <taxon>Neopterygii</taxon>
        <taxon>Teleostei</taxon>
        <taxon>Neoteleostei</taxon>
        <taxon>Acanthomorphata</taxon>
        <taxon>Eupercaria</taxon>
        <taxon>Perciformes</taxon>
        <taxon>Notothenioidei</taxon>
        <taxon>Pogonophryne</taxon>
    </lineage>
</organism>
<dbReference type="Gene3D" id="3.80.10.10">
    <property type="entry name" value="Ribonuclease Inhibitor"/>
    <property type="match status" value="1"/>
</dbReference>
<dbReference type="Gene3D" id="3.40.50.300">
    <property type="entry name" value="P-loop containing nucleotide triphosphate hydrolases"/>
    <property type="match status" value="1"/>
</dbReference>
<evidence type="ECO:0000256" key="6">
    <source>
        <dbReference type="ARBA" id="ARBA00022840"/>
    </source>
</evidence>
<dbReference type="SMART" id="SM01289">
    <property type="entry name" value="PYRIN"/>
    <property type="match status" value="1"/>
</dbReference>
<evidence type="ECO:0000256" key="5">
    <source>
        <dbReference type="ARBA" id="ARBA00022741"/>
    </source>
</evidence>
<dbReference type="SMART" id="SM01288">
    <property type="entry name" value="FISNA"/>
    <property type="match status" value="1"/>
</dbReference>
<dbReference type="InterPro" id="IPR004020">
    <property type="entry name" value="DAPIN"/>
</dbReference>
<dbReference type="InterPro" id="IPR032675">
    <property type="entry name" value="LRR_dom_sf"/>
</dbReference>
<dbReference type="Gene3D" id="1.10.533.10">
    <property type="entry name" value="Death Domain, Fas"/>
    <property type="match status" value="1"/>
</dbReference>
<dbReference type="Pfam" id="PF17776">
    <property type="entry name" value="NLRC4_HD2"/>
    <property type="match status" value="1"/>
</dbReference>
<dbReference type="PROSITE" id="PS50824">
    <property type="entry name" value="DAPIN"/>
    <property type="match status" value="1"/>
</dbReference>
<dbReference type="Proteomes" id="UP001219934">
    <property type="component" value="Unassembled WGS sequence"/>
</dbReference>
<keyword evidence="10" id="KW-1185">Reference proteome</keyword>
<name>A0AAD6AEX9_9TELE</name>
<dbReference type="InterPro" id="IPR029495">
    <property type="entry name" value="NACHT-assoc"/>
</dbReference>
<dbReference type="InterPro" id="IPR041075">
    <property type="entry name" value="NOD1/2_WH"/>
</dbReference>
<dbReference type="GO" id="GO:0005737">
    <property type="term" value="C:cytoplasm"/>
    <property type="evidence" value="ECO:0007669"/>
    <property type="project" value="UniProtKB-SubCell"/>
</dbReference>
<reference evidence="9" key="1">
    <citation type="submission" date="2022-11" db="EMBL/GenBank/DDBJ databases">
        <title>Chromosome-level genome of Pogonophryne albipinna.</title>
        <authorList>
            <person name="Jo E."/>
        </authorList>
    </citation>
    <scope>NUCLEOTIDE SEQUENCE</scope>
    <source>
        <strain evidence="9">SGF0006</strain>
        <tissue evidence="9">Muscle</tissue>
    </source>
</reference>
<feature type="domain" description="Pyrin" evidence="7">
    <location>
        <begin position="1"/>
        <end position="88"/>
    </location>
</feature>
<dbReference type="Pfam" id="PF17779">
    <property type="entry name" value="WHD_NOD2"/>
    <property type="match status" value="1"/>
</dbReference>
<dbReference type="Pfam" id="PF02758">
    <property type="entry name" value="PYRIN"/>
    <property type="match status" value="1"/>
</dbReference>
<evidence type="ECO:0000256" key="3">
    <source>
        <dbReference type="ARBA" id="ARBA00022614"/>
    </source>
</evidence>
<evidence type="ECO:0008006" key="11">
    <source>
        <dbReference type="Google" id="ProtNLM"/>
    </source>
</evidence>
<dbReference type="InterPro" id="IPR041267">
    <property type="entry name" value="NLRP_HD2"/>
</dbReference>
<dbReference type="PANTHER" id="PTHR24106">
    <property type="entry name" value="NACHT, LRR AND CARD DOMAINS-CONTAINING"/>
    <property type="match status" value="1"/>
</dbReference>
<dbReference type="EMBL" id="JAPTMU010000028">
    <property type="protein sequence ID" value="KAJ4923558.1"/>
    <property type="molecule type" value="Genomic_DNA"/>
</dbReference>
<evidence type="ECO:0000313" key="9">
    <source>
        <dbReference type="EMBL" id="KAJ4923558.1"/>
    </source>
</evidence>
<dbReference type="SUPFAM" id="SSF47986">
    <property type="entry name" value="DEATH domain"/>
    <property type="match status" value="1"/>
</dbReference>
<dbReference type="InterPro" id="IPR027417">
    <property type="entry name" value="P-loop_NTPase"/>
</dbReference>
<evidence type="ECO:0000256" key="4">
    <source>
        <dbReference type="ARBA" id="ARBA00022737"/>
    </source>
</evidence>
<evidence type="ECO:0000259" key="7">
    <source>
        <dbReference type="PROSITE" id="PS50824"/>
    </source>
</evidence>
<feature type="domain" description="NACHT" evidence="8">
    <location>
        <begin position="174"/>
        <end position="307"/>
    </location>
</feature>
<dbReference type="GO" id="GO:0005524">
    <property type="term" value="F:ATP binding"/>
    <property type="evidence" value="ECO:0007669"/>
    <property type="project" value="UniProtKB-KW"/>
</dbReference>
<proteinExistence type="predicted"/>
<comment type="caution">
    <text evidence="9">The sequence shown here is derived from an EMBL/GenBank/DDBJ whole genome shotgun (WGS) entry which is preliminary data.</text>
</comment>
<evidence type="ECO:0000256" key="2">
    <source>
        <dbReference type="ARBA" id="ARBA00022490"/>
    </source>
</evidence>
<dbReference type="AlphaFoldDB" id="A0AAD6AEX9"/>
<protein>
    <recommendedName>
        <fullName evidence="11">NACHT domain-containing protein</fullName>
    </recommendedName>
</protein>
<sequence length="683" mass="78252">MATLKKILFRTLEQLGKEDFEEFKWHLQQEVLGYEGIPKSRLEDACRTQTVDHMFLNYCINTIKVTRNVLKEMNQNLLEEKLSKIPSEPTELLTQCQGNLKFNLKNKIEKIIKTGNSRPLKEIYTEIYITMGETTVEEHEIRQIETASRKPDRPETTIRQEDLFKASPGRDAPIRVMTKGVAGIGKTVLTQKFTLDWAEGKANQDIQFTFPLPFRDLNRLKKNYSLVELVHLFFSETRDAGICRFDQFSVVFIFDGLDECRLPLDFLNTEILTDVTESTSVDVLLTNLIRGKLLPSARLWITTRPAAANQIPPECVDMVTEVRGFTDPQKEEYFRKRFRDQEQADTIISHIKTSRSLHIMCHIPVFCWISASVLEKVLKTREEGELPKTLTEMYIHFLVIQSKVKNVKYDGKSETDSHWSSESRKMTEALGKLAFEQLQKGNLIFYDHDLTECGIDIRAASVYSGVFTQVFREEGELYKDTVFCFVHLSVQEFLAALHVHLTFINSGVNLLAEESTTSWLLKVFRPQPTLTHLYQSAVDQALQSPNGHLDLLLRFLLGVSLQINQKLLHGLLTETESSSEIKQETVEYIKKKIIKNPSLERSINLFHCLNELNDRSLVEQIQQYLSSGSLSTDNLSPAQWSALAFILLSSGKDLDVFDLNKYSASEKALLRLLPVIKASRKAL</sequence>
<dbReference type="Pfam" id="PF05729">
    <property type="entry name" value="NACHT"/>
    <property type="match status" value="1"/>
</dbReference>
<dbReference type="InterPro" id="IPR051261">
    <property type="entry name" value="NLR"/>
</dbReference>
<keyword evidence="5" id="KW-0547">Nucleotide-binding</keyword>
<dbReference type="InterPro" id="IPR007111">
    <property type="entry name" value="NACHT_NTPase"/>
</dbReference>
<keyword evidence="2" id="KW-0963">Cytoplasm</keyword>
<keyword evidence="3" id="KW-0433">Leucine-rich repeat</keyword>
<keyword evidence="6" id="KW-0067">ATP-binding</keyword>
<dbReference type="FunFam" id="3.40.50.300:FF:001524">
    <property type="entry name" value="Si:dkey-126g1.7"/>
    <property type="match status" value="1"/>
</dbReference>